<evidence type="ECO:0000256" key="7">
    <source>
        <dbReference type="ARBA" id="ARBA00023102"/>
    </source>
</evidence>
<evidence type="ECO:0000256" key="1">
    <source>
        <dbReference type="ARBA" id="ARBA00000901"/>
    </source>
</evidence>
<evidence type="ECO:0000313" key="12">
    <source>
        <dbReference type="EMBL" id="QOV87317.1"/>
    </source>
</evidence>
<dbReference type="KEGG" id="hbs:IPV69_13555"/>
<dbReference type="RefSeq" id="WP_206290216.1">
    <property type="nucleotide sequence ID" value="NZ_CP063458.1"/>
</dbReference>
<dbReference type="EC" id="5.3.1.16" evidence="9 11"/>
<dbReference type="InterPro" id="IPR011060">
    <property type="entry name" value="RibuloseP-bd_barrel"/>
</dbReference>
<accession>A0A7M2WP61</accession>
<dbReference type="Gene3D" id="3.20.20.70">
    <property type="entry name" value="Aldolase class I"/>
    <property type="match status" value="1"/>
</dbReference>
<dbReference type="PANTHER" id="PTHR43090:SF2">
    <property type="entry name" value="1-(5-PHOSPHORIBOSYL)-5-[(5-PHOSPHORIBOSYLAMINO)METHYLIDENEAMINO] IMIDAZOLE-4-CARBOXAMIDE ISOMERASE"/>
    <property type="match status" value="1"/>
</dbReference>
<feature type="active site" description="Proton donor" evidence="9">
    <location>
        <position position="133"/>
    </location>
</feature>
<proteinExistence type="inferred from homology"/>
<comment type="catalytic activity">
    <reaction evidence="1 9 11">
        <text>1-(5-phospho-beta-D-ribosyl)-5-[(5-phospho-beta-D-ribosylamino)methylideneamino]imidazole-4-carboxamide = 5-[(5-phospho-1-deoxy-D-ribulos-1-ylimino)methylamino]-1-(5-phospho-beta-D-ribosyl)imidazole-4-carboxamide</text>
        <dbReference type="Rhea" id="RHEA:15469"/>
        <dbReference type="ChEBI" id="CHEBI:58435"/>
        <dbReference type="ChEBI" id="CHEBI:58525"/>
        <dbReference type="EC" id="5.3.1.16"/>
    </reaction>
</comment>
<evidence type="ECO:0000313" key="13">
    <source>
        <dbReference type="Proteomes" id="UP000593765"/>
    </source>
</evidence>
<evidence type="ECO:0000256" key="2">
    <source>
        <dbReference type="ARBA" id="ARBA00004496"/>
    </source>
</evidence>
<dbReference type="InterPro" id="IPR044524">
    <property type="entry name" value="Isoase_HisA-like"/>
</dbReference>
<feature type="active site" description="Proton acceptor" evidence="9">
    <location>
        <position position="10"/>
    </location>
</feature>
<dbReference type="InterPro" id="IPR013785">
    <property type="entry name" value="Aldolase_TIM"/>
</dbReference>
<dbReference type="FunFam" id="3.20.20.70:FF:000009">
    <property type="entry name" value="1-(5-phosphoribosyl)-5-[(5-phosphoribosylamino)methylideneamino] imidazole-4-carboxamide isomerase"/>
    <property type="match status" value="1"/>
</dbReference>
<dbReference type="GO" id="GO:0005737">
    <property type="term" value="C:cytoplasm"/>
    <property type="evidence" value="ECO:0007669"/>
    <property type="project" value="UniProtKB-SubCell"/>
</dbReference>
<dbReference type="Pfam" id="PF00977">
    <property type="entry name" value="His_biosynth"/>
    <property type="match status" value="1"/>
</dbReference>
<comment type="similarity">
    <text evidence="4 9 10">Belongs to the HisA/HisF family.</text>
</comment>
<evidence type="ECO:0000256" key="5">
    <source>
        <dbReference type="ARBA" id="ARBA00022490"/>
    </source>
</evidence>
<dbReference type="EMBL" id="CP063458">
    <property type="protein sequence ID" value="QOV87317.1"/>
    <property type="molecule type" value="Genomic_DNA"/>
</dbReference>
<dbReference type="SUPFAM" id="SSF51366">
    <property type="entry name" value="Ribulose-phoshate binding barrel"/>
    <property type="match status" value="1"/>
</dbReference>
<evidence type="ECO:0000256" key="9">
    <source>
        <dbReference type="HAMAP-Rule" id="MF_01014"/>
    </source>
</evidence>
<gene>
    <name evidence="9 12" type="primary">hisA</name>
    <name evidence="12" type="ORF">IPV69_13555</name>
</gene>
<keyword evidence="6 9" id="KW-0028">Amino-acid biosynthesis</keyword>
<dbReference type="AlphaFoldDB" id="A0A7M2WP61"/>
<keyword evidence="5 9" id="KW-0963">Cytoplasm</keyword>
<dbReference type="CDD" id="cd04732">
    <property type="entry name" value="HisA"/>
    <property type="match status" value="1"/>
</dbReference>
<evidence type="ECO:0000256" key="3">
    <source>
        <dbReference type="ARBA" id="ARBA00005133"/>
    </source>
</evidence>
<organism evidence="12 13">
    <name type="scientific">Humisphaera borealis</name>
    <dbReference type="NCBI Taxonomy" id="2807512"/>
    <lineage>
        <taxon>Bacteria</taxon>
        <taxon>Pseudomonadati</taxon>
        <taxon>Planctomycetota</taxon>
        <taxon>Phycisphaerae</taxon>
        <taxon>Tepidisphaerales</taxon>
        <taxon>Tepidisphaeraceae</taxon>
        <taxon>Humisphaera</taxon>
    </lineage>
</organism>
<dbReference type="InterPro" id="IPR023016">
    <property type="entry name" value="HisA/PriA"/>
</dbReference>
<dbReference type="GO" id="GO:0003949">
    <property type="term" value="F:1-(5-phosphoribosyl)-5-[(5-phosphoribosylamino)methylideneamino]imidazole-4-carboxamide isomerase activity"/>
    <property type="evidence" value="ECO:0007669"/>
    <property type="project" value="UniProtKB-UniRule"/>
</dbReference>
<dbReference type="HAMAP" id="MF_01014">
    <property type="entry name" value="HisA"/>
    <property type="match status" value="1"/>
</dbReference>
<dbReference type="InterPro" id="IPR006063">
    <property type="entry name" value="HisA_bact_arch"/>
</dbReference>
<keyword evidence="13" id="KW-1185">Reference proteome</keyword>
<dbReference type="InterPro" id="IPR006062">
    <property type="entry name" value="His_biosynth"/>
</dbReference>
<keyword evidence="8 9" id="KW-0413">Isomerase</keyword>
<dbReference type="GO" id="GO:0000105">
    <property type="term" value="P:L-histidine biosynthetic process"/>
    <property type="evidence" value="ECO:0007669"/>
    <property type="project" value="UniProtKB-UniRule"/>
</dbReference>
<dbReference type="UniPathway" id="UPA00031">
    <property type="reaction ID" value="UER00009"/>
</dbReference>
<evidence type="ECO:0000256" key="4">
    <source>
        <dbReference type="ARBA" id="ARBA00009667"/>
    </source>
</evidence>
<comment type="pathway">
    <text evidence="3 9 11">Amino-acid biosynthesis; L-histidine biosynthesis; L-histidine from 5-phospho-alpha-D-ribose 1-diphosphate: step 4/9.</text>
</comment>
<keyword evidence="7 9" id="KW-0368">Histidine biosynthesis</keyword>
<dbReference type="PANTHER" id="PTHR43090">
    <property type="entry name" value="1-(5-PHOSPHORIBOSYL)-5-[(5-PHOSPHORIBOSYLAMINO)METHYLIDENEAMINO] IMIDAZOLE-4-CARBOXAMIDE ISOMERASE"/>
    <property type="match status" value="1"/>
</dbReference>
<dbReference type="NCBIfam" id="TIGR00007">
    <property type="entry name" value="1-(5-phosphoribosyl)-5-[(5-phosphoribosylamino)methylideneamino]imidazole-4-carboxamide isomerase"/>
    <property type="match status" value="1"/>
</dbReference>
<evidence type="ECO:0000256" key="8">
    <source>
        <dbReference type="ARBA" id="ARBA00023235"/>
    </source>
</evidence>
<evidence type="ECO:0000256" key="11">
    <source>
        <dbReference type="RuleBase" id="RU003658"/>
    </source>
</evidence>
<reference evidence="12 13" key="1">
    <citation type="submission" date="2020-10" db="EMBL/GenBank/DDBJ databases">
        <title>Wide distribution of Phycisphaera-like planctomycetes from WD2101 soil group in peatlands and genome analysis of the first cultivated representative.</title>
        <authorList>
            <person name="Dedysh S.N."/>
            <person name="Beletsky A.V."/>
            <person name="Ivanova A."/>
            <person name="Kulichevskaya I.S."/>
            <person name="Suzina N.E."/>
            <person name="Philippov D.A."/>
            <person name="Rakitin A.L."/>
            <person name="Mardanov A.V."/>
            <person name="Ravin N.V."/>
        </authorList>
    </citation>
    <scope>NUCLEOTIDE SEQUENCE [LARGE SCALE GENOMIC DNA]</scope>
    <source>
        <strain evidence="12 13">M1803</strain>
    </source>
</reference>
<dbReference type="Proteomes" id="UP000593765">
    <property type="component" value="Chromosome"/>
</dbReference>
<sequence>MSFVIVPSIDLRNGKVVRLRQGDYADQLNYAVDPIATAISFREAGAEWMHIVDLDGAKEGHPVQSALVGKIIAASGLKVQTGGGVRSTDDIRKLIDAGANRVVVGTKAIEDWPWFESLMQDAAFAHRVVLALDAKDGMVATRGWTETSTLRAVDVAKKVAAWPVGAILYTDVAKDGMMSGPNVEQTQKLAEAGPIPVIASGGVGNIDHIKGLLGRGIWGVIVGRSLYEGTLDLRQAITLAK</sequence>
<protein>
    <recommendedName>
        <fullName evidence="9 11">1-(5-phosphoribosyl)-5-[(5-phosphoribosylamino)methylideneamino] imidazole-4-carboxamide isomerase</fullName>
        <ecNumber evidence="9 11">5.3.1.16</ecNumber>
    </recommendedName>
    <alternativeName>
        <fullName evidence="9">Phosphoribosylformimino-5-aminoimidazole carboxamide ribotide isomerase</fullName>
    </alternativeName>
</protein>
<evidence type="ECO:0000256" key="10">
    <source>
        <dbReference type="RuleBase" id="RU003657"/>
    </source>
</evidence>
<dbReference type="GO" id="GO:0000162">
    <property type="term" value="P:L-tryptophan biosynthetic process"/>
    <property type="evidence" value="ECO:0007669"/>
    <property type="project" value="TreeGrafter"/>
</dbReference>
<name>A0A7M2WP61_9BACT</name>
<comment type="subcellular location">
    <subcellularLocation>
        <location evidence="2 9 11">Cytoplasm</location>
    </subcellularLocation>
</comment>
<evidence type="ECO:0000256" key="6">
    <source>
        <dbReference type="ARBA" id="ARBA00022605"/>
    </source>
</evidence>